<dbReference type="Pfam" id="PF00069">
    <property type="entry name" value="Pkinase"/>
    <property type="match status" value="1"/>
</dbReference>
<dbReference type="Gene3D" id="1.10.510.10">
    <property type="entry name" value="Transferase(Phosphotransferase) domain 1"/>
    <property type="match status" value="1"/>
</dbReference>
<sequence length="713" mass="83625">MILVKPMQSQLIDLQEISNYEELKQKRFKDALNELIKNPNNLLNGKLEAGKDYLVTFKSFSEDNFEDFLDDPAKKDRDKEFEWRVQFNQDILVIDLSTNNISRPNALLLKKMLENPEINKDGKLDKNEPYLVQNDHGEQQWVCLSHSIQARPSKTSANQLKYQIHGEYIAEGAMGRVKKSPSYIVFDEDNSAKIENPDFVVKIEVFTRNKDSSDDDERRRVNRQRRNIEKEDEITRKIIKRTKPTVRKIIRDKDNRVQKVKWYRYMPNLGDDLLHFKERKIEGKSKLENTSFDDRLEIISNAFQRLHEIHEKGFIHADIKLENMFIKDGSLMPEFADFGLSYEIGSGAPLYPLTGTIPYLAPEMWEDKPEMYTATDVYATGPVAAFLLDDKLTPKILFSEYYKNFEKIIAGQVKLHGHPYNNLLQLPKDRENDKNIFVNFLLELTDLDPQKRPSCIEAKFFFSYMKNDSNPRTLLMLALEHRNMNQLIDFLKRKKDPRTGLIHALEERSNFQLTEDDRKILRYTIEEILSRDMQDPEFRALYKSLPDNVKKQLFVNEKPKIDVIKQLSSEIALPSLDKAIEFKERLKSRMGALEWILEFSGDKEELINKLEDFLNDIESIVDLKSHQETLTSSLTKVETAIQGQEKEEQRFNTGWNRYLSTFFSSRSSANYKETQVQNIEAMRQYKNLHENIATALELINEKIHEIEPKINKK</sequence>
<name>A0A0W0YYY4_LEGSP</name>
<dbReference type="PROSITE" id="PS50011">
    <property type="entry name" value="PROTEIN_KINASE_DOM"/>
    <property type="match status" value="1"/>
</dbReference>
<dbReference type="GO" id="GO:0005524">
    <property type="term" value="F:ATP binding"/>
    <property type="evidence" value="ECO:0007669"/>
    <property type="project" value="InterPro"/>
</dbReference>
<dbReference type="STRING" id="452.Lspi_1939"/>
<evidence type="ECO:0000313" key="2">
    <source>
        <dbReference type="EMBL" id="KTD62089.1"/>
    </source>
</evidence>
<dbReference type="InterPro" id="IPR008271">
    <property type="entry name" value="Ser/Thr_kinase_AS"/>
</dbReference>
<dbReference type="InterPro" id="IPR000719">
    <property type="entry name" value="Prot_kinase_dom"/>
</dbReference>
<evidence type="ECO:0000259" key="1">
    <source>
        <dbReference type="PROSITE" id="PS50011"/>
    </source>
</evidence>
<dbReference type="SUPFAM" id="SSF56112">
    <property type="entry name" value="Protein kinase-like (PK-like)"/>
    <property type="match status" value="1"/>
</dbReference>
<organism evidence="2 3">
    <name type="scientific">Legionella spiritensis</name>
    <dbReference type="NCBI Taxonomy" id="452"/>
    <lineage>
        <taxon>Bacteria</taxon>
        <taxon>Pseudomonadati</taxon>
        <taxon>Pseudomonadota</taxon>
        <taxon>Gammaproteobacteria</taxon>
        <taxon>Legionellales</taxon>
        <taxon>Legionellaceae</taxon>
        <taxon>Legionella</taxon>
    </lineage>
</organism>
<keyword evidence="2" id="KW-0808">Transferase</keyword>
<dbReference type="RefSeq" id="WP_058483858.1">
    <property type="nucleotide sequence ID" value="NZ_LNYX01000030.1"/>
</dbReference>
<dbReference type="PATRIC" id="fig|452.5.peg.2131"/>
<dbReference type="SMART" id="SM00220">
    <property type="entry name" value="S_TKc"/>
    <property type="match status" value="1"/>
</dbReference>
<dbReference type="GO" id="GO:0005737">
    <property type="term" value="C:cytoplasm"/>
    <property type="evidence" value="ECO:0007669"/>
    <property type="project" value="TreeGrafter"/>
</dbReference>
<comment type="caution">
    <text evidence="2">The sequence shown here is derived from an EMBL/GenBank/DDBJ whole genome shotgun (WGS) entry which is preliminary data.</text>
</comment>
<dbReference type="PANTHER" id="PTHR44167:SF18">
    <property type="entry name" value="PROTEIN KINASE DOMAIN-CONTAINING PROTEIN"/>
    <property type="match status" value="1"/>
</dbReference>
<dbReference type="EMBL" id="LNYX01000030">
    <property type="protein sequence ID" value="KTD62089.1"/>
    <property type="molecule type" value="Genomic_DNA"/>
</dbReference>
<dbReference type="PROSITE" id="PS00108">
    <property type="entry name" value="PROTEIN_KINASE_ST"/>
    <property type="match status" value="1"/>
</dbReference>
<gene>
    <name evidence="2" type="primary">spkD</name>
    <name evidence="2" type="ORF">Lspi_1939</name>
</gene>
<reference evidence="2 3" key="1">
    <citation type="submission" date="2015-11" db="EMBL/GenBank/DDBJ databases">
        <title>Genomic analysis of 38 Legionella species identifies large and diverse effector repertoires.</title>
        <authorList>
            <person name="Burstein D."/>
            <person name="Amaro F."/>
            <person name="Zusman T."/>
            <person name="Lifshitz Z."/>
            <person name="Cohen O."/>
            <person name="Gilbert J.A."/>
            <person name="Pupko T."/>
            <person name="Shuman H.A."/>
            <person name="Segal G."/>
        </authorList>
    </citation>
    <scope>NUCLEOTIDE SEQUENCE [LARGE SCALE GENOMIC DNA]</scope>
    <source>
        <strain evidence="2 3">Mt.St.Helens-9</strain>
    </source>
</reference>
<dbReference type="Proteomes" id="UP000054877">
    <property type="component" value="Unassembled WGS sequence"/>
</dbReference>
<keyword evidence="2" id="KW-0418">Kinase</keyword>
<protein>
    <submittedName>
        <fullName evidence="2">Serine/threonine-protein kinase D</fullName>
        <ecNumber evidence="2">2.7.11.1</ecNumber>
    </submittedName>
</protein>
<evidence type="ECO:0000313" key="3">
    <source>
        <dbReference type="Proteomes" id="UP000054877"/>
    </source>
</evidence>
<dbReference type="GO" id="GO:0004674">
    <property type="term" value="F:protein serine/threonine kinase activity"/>
    <property type="evidence" value="ECO:0007669"/>
    <property type="project" value="UniProtKB-EC"/>
</dbReference>
<proteinExistence type="predicted"/>
<dbReference type="AlphaFoldDB" id="A0A0W0YYY4"/>
<feature type="domain" description="Protein kinase" evidence="1">
    <location>
        <begin position="163"/>
        <end position="462"/>
    </location>
</feature>
<dbReference type="PANTHER" id="PTHR44167">
    <property type="entry name" value="OVARIAN-SPECIFIC SERINE/THREONINE-PROTEIN KINASE LOK-RELATED"/>
    <property type="match status" value="1"/>
</dbReference>
<dbReference type="EC" id="2.7.11.1" evidence="2"/>
<accession>A0A0W0YYY4</accession>
<keyword evidence="3" id="KW-1185">Reference proteome</keyword>
<dbReference type="InterPro" id="IPR011009">
    <property type="entry name" value="Kinase-like_dom_sf"/>
</dbReference>